<reference evidence="1" key="2">
    <citation type="submission" date="2020-11" db="EMBL/GenBank/DDBJ databases">
        <authorList>
            <consortium name="DOE Joint Genome Institute"/>
            <person name="Kuo A."/>
            <person name="Miyauchi S."/>
            <person name="Kiss E."/>
            <person name="Drula E."/>
            <person name="Kohler A."/>
            <person name="Sanchez-Garcia M."/>
            <person name="Andreopoulos B."/>
            <person name="Barry K.W."/>
            <person name="Bonito G."/>
            <person name="Buee M."/>
            <person name="Carver A."/>
            <person name="Chen C."/>
            <person name="Cichocki N."/>
            <person name="Clum A."/>
            <person name="Culley D."/>
            <person name="Crous P.W."/>
            <person name="Fauchery L."/>
            <person name="Girlanda M."/>
            <person name="Hayes R."/>
            <person name="Keri Z."/>
            <person name="Labutti K."/>
            <person name="Lipzen A."/>
            <person name="Lombard V."/>
            <person name="Magnuson J."/>
            <person name="Maillard F."/>
            <person name="Morin E."/>
            <person name="Murat C."/>
            <person name="Nolan M."/>
            <person name="Ohm R."/>
            <person name="Pangilinan J."/>
            <person name="Pereira M."/>
            <person name="Perotto S."/>
            <person name="Peter M."/>
            <person name="Riley R."/>
            <person name="Sitrit Y."/>
            <person name="Stielow B."/>
            <person name="Szollosi G."/>
            <person name="Zifcakova L."/>
            <person name="Stursova M."/>
            <person name="Spatafora J.W."/>
            <person name="Tedersoo L."/>
            <person name="Vaario L.-M."/>
            <person name="Yamada A."/>
            <person name="Yan M."/>
            <person name="Wang P."/>
            <person name="Xu J."/>
            <person name="Bruns T."/>
            <person name="Baldrian P."/>
            <person name="Vilgalys R."/>
            <person name="Henrissat B."/>
            <person name="Grigoriev I.V."/>
            <person name="Hibbett D."/>
            <person name="Nagy L.G."/>
            <person name="Martin F.M."/>
        </authorList>
    </citation>
    <scope>NUCLEOTIDE SEQUENCE</scope>
    <source>
        <strain evidence="1">UH-Tt-Lm1</strain>
    </source>
</reference>
<evidence type="ECO:0000313" key="2">
    <source>
        <dbReference type="Proteomes" id="UP000736335"/>
    </source>
</evidence>
<evidence type="ECO:0000313" key="1">
    <source>
        <dbReference type="EMBL" id="KAF9783126.1"/>
    </source>
</evidence>
<accession>A0A9P6HAP8</accession>
<gene>
    <name evidence="1" type="ORF">BJ322DRAFT_137092</name>
</gene>
<comment type="caution">
    <text evidence="1">The sequence shown here is derived from an EMBL/GenBank/DDBJ whole genome shotgun (WGS) entry which is preliminary data.</text>
</comment>
<proteinExistence type="predicted"/>
<keyword evidence="2" id="KW-1185">Reference proteome</keyword>
<sequence length="320" mass="35176">MANPNLRSWLMNTHHSQISQEERELGRQAILEWSSPGVGAIHQKARGIRDMTGSGGERTGNRASSAPVIQLNNLAGSILKGNTEFSDLGCRILRTRPESLTAKSQLGTPIDSPGGSVPLMWLLGTSTFTDPCPPYRSEGDCFLSSAAAEPRDVHVMLLAIRNGQSHSATASPSQFSKKHQVFRARLPNLMEKTQIFDGQVAAGHPINSGPSSRTFKRIRFTDVVTRDVHVYRFMPSSQERGRRLRISSTAAEPRDVPVMLLVIINGPLTSRSAIEDAKESVAEERTSQYIPQRSLIRSSVTLAIRLLRLLELPEDSARSC</sequence>
<dbReference type="Proteomes" id="UP000736335">
    <property type="component" value="Unassembled WGS sequence"/>
</dbReference>
<name>A0A9P6HAP8_9AGAM</name>
<organism evidence="1 2">
    <name type="scientific">Thelephora terrestris</name>
    <dbReference type="NCBI Taxonomy" id="56493"/>
    <lineage>
        <taxon>Eukaryota</taxon>
        <taxon>Fungi</taxon>
        <taxon>Dikarya</taxon>
        <taxon>Basidiomycota</taxon>
        <taxon>Agaricomycotina</taxon>
        <taxon>Agaricomycetes</taxon>
        <taxon>Thelephorales</taxon>
        <taxon>Thelephoraceae</taxon>
        <taxon>Thelephora</taxon>
    </lineage>
</organism>
<protein>
    <submittedName>
        <fullName evidence="1">Uncharacterized protein</fullName>
    </submittedName>
</protein>
<dbReference type="OrthoDB" id="348201at2759"/>
<reference evidence="1" key="1">
    <citation type="journal article" date="2020" name="Nat. Commun.">
        <title>Large-scale genome sequencing of mycorrhizal fungi provides insights into the early evolution of symbiotic traits.</title>
        <authorList>
            <person name="Miyauchi S."/>
            <person name="Kiss E."/>
            <person name="Kuo A."/>
            <person name="Drula E."/>
            <person name="Kohler A."/>
            <person name="Sanchez-Garcia M."/>
            <person name="Morin E."/>
            <person name="Andreopoulos B."/>
            <person name="Barry K.W."/>
            <person name="Bonito G."/>
            <person name="Buee M."/>
            <person name="Carver A."/>
            <person name="Chen C."/>
            <person name="Cichocki N."/>
            <person name="Clum A."/>
            <person name="Culley D."/>
            <person name="Crous P.W."/>
            <person name="Fauchery L."/>
            <person name="Girlanda M."/>
            <person name="Hayes R.D."/>
            <person name="Keri Z."/>
            <person name="LaButti K."/>
            <person name="Lipzen A."/>
            <person name="Lombard V."/>
            <person name="Magnuson J."/>
            <person name="Maillard F."/>
            <person name="Murat C."/>
            <person name="Nolan M."/>
            <person name="Ohm R.A."/>
            <person name="Pangilinan J."/>
            <person name="Pereira M.F."/>
            <person name="Perotto S."/>
            <person name="Peter M."/>
            <person name="Pfister S."/>
            <person name="Riley R."/>
            <person name="Sitrit Y."/>
            <person name="Stielow J.B."/>
            <person name="Szollosi G."/>
            <person name="Zifcakova L."/>
            <person name="Stursova M."/>
            <person name="Spatafora J.W."/>
            <person name="Tedersoo L."/>
            <person name="Vaario L.M."/>
            <person name="Yamada A."/>
            <person name="Yan M."/>
            <person name="Wang P."/>
            <person name="Xu J."/>
            <person name="Bruns T."/>
            <person name="Baldrian P."/>
            <person name="Vilgalys R."/>
            <person name="Dunand C."/>
            <person name="Henrissat B."/>
            <person name="Grigoriev I.V."/>
            <person name="Hibbett D."/>
            <person name="Nagy L.G."/>
            <person name="Martin F.M."/>
        </authorList>
    </citation>
    <scope>NUCLEOTIDE SEQUENCE</scope>
    <source>
        <strain evidence="1">UH-Tt-Lm1</strain>
    </source>
</reference>
<dbReference type="EMBL" id="WIUZ02000010">
    <property type="protein sequence ID" value="KAF9783126.1"/>
    <property type="molecule type" value="Genomic_DNA"/>
</dbReference>
<dbReference type="AlphaFoldDB" id="A0A9P6HAP8"/>